<sequence length="390" mass="41262">MRAIALIAVASCCFIALGPPDSVRAAPSCEAIRAELAQTPVVIGNSQDVRAYSGAVTRQDFEIRKLQRTMQQAGCSSSIAILDGHGQDLCAQMQESLAVMQENKRQLLIERNAAGMKGGVNPRHEELTAALQSNGCDVAEPAPALQDTDDGQETVRPYEAPVYPDYPLRNEAPLSSSSDGLMLPSGQGGYRTLCVRTCDGGFFPISPSTPARDFGRDAETCNRLCPGTEAELYYSRLTDEAKDMVSTVTGQPYRDMPNAFAYLNRAPGQPGQCSCNRASSDGLQTNGPKPGLGTDSGGSSVISITSNGSAPGTRQLEAPSGAQDKTSTDQKATTGMEATNKPAPEPEAVSRPYDPGRQSVRRVGPTFLPSNTSQIDLVHPALPGAQPVQE</sequence>
<proteinExistence type="predicted"/>
<comment type="caution">
    <text evidence="2">The sequence shown here is derived from an EMBL/GenBank/DDBJ whole genome shotgun (WGS) entry which is preliminary data.</text>
</comment>
<dbReference type="OrthoDB" id="7850882at2"/>
<feature type="compositionally biased region" description="Polar residues" evidence="1">
    <location>
        <begin position="271"/>
        <end position="287"/>
    </location>
</feature>
<dbReference type="GeneID" id="60682441"/>
<feature type="compositionally biased region" description="Polar residues" evidence="1">
    <location>
        <begin position="297"/>
        <end position="312"/>
    </location>
</feature>
<dbReference type="AlphaFoldDB" id="A0A368NWE8"/>
<evidence type="ECO:0000313" key="3">
    <source>
        <dbReference type="Proteomes" id="UP000436911"/>
    </source>
</evidence>
<accession>A0A368NWE8</accession>
<reference evidence="2 3" key="1">
    <citation type="submission" date="2018-08" db="EMBL/GenBank/DDBJ databases">
        <title>Genome sequencing of Agrobacterium vitis strain ICMP 10754.</title>
        <authorList>
            <person name="Visnovsky S.B."/>
            <person name="Pitman A.R."/>
        </authorList>
    </citation>
    <scope>NUCLEOTIDE SEQUENCE [LARGE SCALE GENOMIC DNA]</scope>
    <source>
        <strain evidence="2 3">ICMP 10754</strain>
    </source>
</reference>
<dbReference type="InterPro" id="IPR021293">
    <property type="entry name" value="DUF2865"/>
</dbReference>
<name>A0A368NWE8_AGRVI</name>
<organism evidence="2 3">
    <name type="scientific">Agrobacterium vitis</name>
    <name type="common">Rhizobium vitis</name>
    <dbReference type="NCBI Taxonomy" id="373"/>
    <lineage>
        <taxon>Bacteria</taxon>
        <taxon>Pseudomonadati</taxon>
        <taxon>Pseudomonadota</taxon>
        <taxon>Alphaproteobacteria</taxon>
        <taxon>Hyphomicrobiales</taxon>
        <taxon>Rhizobiaceae</taxon>
        <taxon>Rhizobium/Agrobacterium group</taxon>
        <taxon>Agrobacterium</taxon>
    </lineage>
</organism>
<gene>
    <name evidence="2" type="ORF">DXT89_24370</name>
</gene>
<feature type="compositionally biased region" description="Polar residues" evidence="1">
    <location>
        <begin position="323"/>
        <end position="337"/>
    </location>
</feature>
<dbReference type="Pfam" id="PF11064">
    <property type="entry name" value="DUF2865"/>
    <property type="match status" value="1"/>
</dbReference>
<dbReference type="Proteomes" id="UP000436911">
    <property type="component" value="Unassembled WGS sequence"/>
</dbReference>
<evidence type="ECO:0000256" key="1">
    <source>
        <dbReference type="SAM" id="MobiDB-lite"/>
    </source>
</evidence>
<dbReference type="RefSeq" id="WP_060715689.1">
    <property type="nucleotide sequence ID" value="NZ_CP055265.1"/>
</dbReference>
<protein>
    <submittedName>
        <fullName evidence="2">DUF2865 domain-containing protein</fullName>
    </submittedName>
</protein>
<feature type="region of interest" description="Disordered" evidence="1">
    <location>
        <begin position="271"/>
        <end position="390"/>
    </location>
</feature>
<evidence type="ECO:0000313" key="2">
    <source>
        <dbReference type="EMBL" id="KAA3520860.1"/>
    </source>
</evidence>
<dbReference type="EMBL" id="QUSG01000024">
    <property type="protein sequence ID" value="KAA3520860.1"/>
    <property type="molecule type" value="Genomic_DNA"/>
</dbReference>